<accession>A0A9P5Y4P5</accession>
<gene>
    <name evidence="1" type="ORF">BDZ94DRAFT_1309855</name>
</gene>
<sequence>MTESSEPAPPQLPNPFTPMAFLPSDLDYQQTMSTYVLIGTLGVGDASIWAQTTDS</sequence>
<name>A0A9P5Y4P5_9AGAR</name>
<keyword evidence="2" id="KW-1185">Reference proteome</keyword>
<proteinExistence type="predicted"/>
<reference evidence="1" key="1">
    <citation type="submission" date="2020-11" db="EMBL/GenBank/DDBJ databases">
        <authorList>
            <consortium name="DOE Joint Genome Institute"/>
            <person name="Ahrendt S."/>
            <person name="Riley R."/>
            <person name="Andreopoulos W."/>
            <person name="Labutti K."/>
            <person name="Pangilinan J."/>
            <person name="Ruiz-Duenas F.J."/>
            <person name="Barrasa J.M."/>
            <person name="Sanchez-Garcia M."/>
            <person name="Camarero S."/>
            <person name="Miyauchi S."/>
            <person name="Serrano A."/>
            <person name="Linde D."/>
            <person name="Babiker R."/>
            <person name="Drula E."/>
            <person name="Ayuso-Fernandez I."/>
            <person name="Pacheco R."/>
            <person name="Padilla G."/>
            <person name="Ferreira P."/>
            <person name="Barriuso J."/>
            <person name="Kellner H."/>
            <person name="Castanera R."/>
            <person name="Alfaro M."/>
            <person name="Ramirez L."/>
            <person name="Pisabarro A.G."/>
            <person name="Kuo A."/>
            <person name="Tritt A."/>
            <person name="Lipzen A."/>
            <person name="He G."/>
            <person name="Yan M."/>
            <person name="Ng V."/>
            <person name="Cullen D."/>
            <person name="Martin F."/>
            <person name="Rosso M.-N."/>
            <person name="Henrissat B."/>
            <person name="Hibbett D."/>
            <person name="Martinez A.T."/>
            <person name="Grigoriev I.V."/>
        </authorList>
    </citation>
    <scope>NUCLEOTIDE SEQUENCE</scope>
    <source>
        <strain evidence="1">CBS 247.69</strain>
    </source>
</reference>
<organism evidence="1 2">
    <name type="scientific">Collybia nuda</name>
    <dbReference type="NCBI Taxonomy" id="64659"/>
    <lineage>
        <taxon>Eukaryota</taxon>
        <taxon>Fungi</taxon>
        <taxon>Dikarya</taxon>
        <taxon>Basidiomycota</taxon>
        <taxon>Agaricomycotina</taxon>
        <taxon>Agaricomycetes</taxon>
        <taxon>Agaricomycetidae</taxon>
        <taxon>Agaricales</taxon>
        <taxon>Tricholomatineae</taxon>
        <taxon>Clitocybaceae</taxon>
        <taxon>Collybia</taxon>
    </lineage>
</organism>
<comment type="caution">
    <text evidence="1">The sequence shown here is derived from an EMBL/GenBank/DDBJ whole genome shotgun (WGS) entry which is preliminary data.</text>
</comment>
<dbReference type="Proteomes" id="UP000807353">
    <property type="component" value="Unassembled WGS sequence"/>
</dbReference>
<dbReference type="EMBL" id="MU150274">
    <property type="protein sequence ID" value="KAF9462208.1"/>
    <property type="molecule type" value="Genomic_DNA"/>
</dbReference>
<protein>
    <submittedName>
        <fullName evidence="1">Uncharacterized protein</fullName>
    </submittedName>
</protein>
<evidence type="ECO:0000313" key="1">
    <source>
        <dbReference type="EMBL" id="KAF9462208.1"/>
    </source>
</evidence>
<dbReference type="AlphaFoldDB" id="A0A9P5Y4P5"/>
<evidence type="ECO:0000313" key="2">
    <source>
        <dbReference type="Proteomes" id="UP000807353"/>
    </source>
</evidence>